<evidence type="ECO:0000313" key="1">
    <source>
        <dbReference type="EMBL" id="GAA3696358.1"/>
    </source>
</evidence>
<dbReference type="Proteomes" id="UP001500902">
    <property type="component" value="Unassembled WGS sequence"/>
</dbReference>
<sequence>MNSGIEIAGPQVTHYAGLMRLHGEQYTAALQRLQESGYGCQSWGDNTGLFSGLYDEYARCGSYGVEALLSVSRFLTETGDGLNTVRANIAEVESVPFGQSQAADLAYPG</sequence>
<evidence type="ECO:0000313" key="2">
    <source>
        <dbReference type="Proteomes" id="UP001500902"/>
    </source>
</evidence>
<keyword evidence="2" id="KW-1185">Reference proteome</keyword>
<evidence type="ECO:0008006" key="3">
    <source>
        <dbReference type="Google" id="ProtNLM"/>
    </source>
</evidence>
<comment type="caution">
    <text evidence="1">The sequence shown here is derived from an EMBL/GenBank/DDBJ whole genome shotgun (WGS) entry which is preliminary data.</text>
</comment>
<protein>
    <recommendedName>
        <fullName evidence="3">Excreted virulence factor EspC, type VII ESX diderm</fullName>
    </recommendedName>
</protein>
<proteinExistence type="predicted"/>
<gene>
    <name evidence="1" type="ORF">GCM10022224_072480</name>
</gene>
<dbReference type="RefSeq" id="WP_344888440.1">
    <property type="nucleotide sequence ID" value="NZ_BAAAZP010000149.1"/>
</dbReference>
<name>A0ABP7CXT3_9ACTN</name>
<accession>A0ABP7CXT3</accession>
<reference evidence="2" key="1">
    <citation type="journal article" date="2019" name="Int. J. Syst. Evol. Microbiol.">
        <title>The Global Catalogue of Microorganisms (GCM) 10K type strain sequencing project: providing services to taxonomists for standard genome sequencing and annotation.</title>
        <authorList>
            <consortium name="The Broad Institute Genomics Platform"/>
            <consortium name="The Broad Institute Genome Sequencing Center for Infectious Disease"/>
            <person name="Wu L."/>
            <person name="Ma J."/>
        </authorList>
    </citation>
    <scope>NUCLEOTIDE SEQUENCE [LARGE SCALE GENOMIC DNA]</scope>
    <source>
        <strain evidence="2">JCM 16904</strain>
    </source>
</reference>
<organism evidence="1 2">
    <name type="scientific">Nonomuraea antimicrobica</name>
    <dbReference type="NCBI Taxonomy" id="561173"/>
    <lineage>
        <taxon>Bacteria</taxon>
        <taxon>Bacillati</taxon>
        <taxon>Actinomycetota</taxon>
        <taxon>Actinomycetes</taxon>
        <taxon>Streptosporangiales</taxon>
        <taxon>Streptosporangiaceae</taxon>
        <taxon>Nonomuraea</taxon>
    </lineage>
</organism>
<dbReference type="EMBL" id="BAAAZP010000149">
    <property type="protein sequence ID" value="GAA3696358.1"/>
    <property type="molecule type" value="Genomic_DNA"/>
</dbReference>